<gene>
    <name evidence="2" type="ORF">BKA67DRAFT_537124</name>
</gene>
<dbReference type="AlphaFoldDB" id="A0A9P8ZWZ6"/>
<organism evidence="2 3">
    <name type="scientific">Truncatella angustata</name>
    <dbReference type="NCBI Taxonomy" id="152316"/>
    <lineage>
        <taxon>Eukaryota</taxon>
        <taxon>Fungi</taxon>
        <taxon>Dikarya</taxon>
        <taxon>Ascomycota</taxon>
        <taxon>Pezizomycotina</taxon>
        <taxon>Sordariomycetes</taxon>
        <taxon>Xylariomycetidae</taxon>
        <taxon>Amphisphaeriales</taxon>
        <taxon>Sporocadaceae</taxon>
        <taxon>Truncatella</taxon>
    </lineage>
</organism>
<name>A0A9P8ZWZ6_9PEZI</name>
<comment type="caution">
    <text evidence="2">The sequence shown here is derived from an EMBL/GenBank/DDBJ whole genome shotgun (WGS) entry which is preliminary data.</text>
</comment>
<reference evidence="2" key="1">
    <citation type="journal article" date="2021" name="Nat. Commun.">
        <title>Genetic determinants of endophytism in the Arabidopsis root mycobiome.</title>
        <authorList>
            <person name="Mesny F."/>
            <person name="Miyauchi S."/>
            <person name="Thiergart T."/>
            <person name="Pickel B."/>
            <person name="Atanasova L."/>
            <person name="Karlsson M."/>
            <person name="Huettel B."/>
            <person name="Barry K.W."/>
            <person name="Haridas S."/>
            <person name="Chen C."/>
            <person name="Bauer D."/>
            <person name="Andreopoulos W."/>
            <person name="Pangilinan J."/>
            <person name="LaButti K."/>
            <person name="Riley R."/>
            <person name="Lipzen A."/>
            <person name="Clum A."/>
            <person name="Drula E."/>
            <person name="Henrissat B."/>
            <person name="Kohler A."/>
            <person name="Grigoriev I.V."/>
            <person name="Martin F.M."/>
            <person name="Hacquard S."/>
        </authorList>
    </citation>
    <scope>NUCLEOTIDE SEQUENCE</scope>
    <source>
        <strain evidence="2">MPI-SDFR-AT-0073</strain>
    </source>
</reference>
<accession>A0A9P8ZWZ6</accession>
<evidence type="ECO:0000313" key="2">
    <source>
        <dbReference type="EMBL" id="KAH6653447.1"/>
    </source>
</evidence>
<keyword evidence="3" id="KW-1185">Reference proteome</keyword>
<protein>
    <submittedName>
        <fullName evidence="2">Uncharacterized protein</fullName>
    </submittedName>
</protein>
<dbReference type="GeneID" id="70129155"/>
<proteinExistence type="predicted"/>
<dbReference type="EMBL" id="JAGPXC010000005">
    <property type="protein sequence ID" value="KAH6653447.1"/>
    <property type="molecule type" value="Genomic_DNA"/>
</dbReference>
<evidence type="ECO:0000313" key="3">
    <source>
        <dbReference type="Proteomes" id="UP000758603"/>
    </source>
</evidence>
<sequence>MDAKPRRPLNDIFVAVRRPEPDCDATARSRLRSYSLRRTAVPCLGVQRQGRVGPYLLTHLLGHILVAINGTLAMTLRSPLAEIFVADEQRERDCGATARNPSRSDRDENLVAPTML</sequence>
<feature type="region of interest" description="Disordered" evidence="1">
    <location>
        <begin position="92"/>
        <end position="116"/>
    </location>
</feature>
<dbReference type="Proteomes" id="UP000758603">
    <property type="component" value="Unassembled WGS sequence"/>
</dbReference>
<dbReference type="RefSeq" id="XP_045957724.1">
    <property type="nucleotide sequence ID" value="XM_046100263.1"/>
</dbReference>
<evidence type="ECO:0000256" key="1">
    <source>
        <dbReference type="SAM" id="MobiDB-lite"/>
    </source>
</evidence>